<dbReference type="EMBL" id="JAWDGP010000513">
    <property type="protein sequence ID" value="KAK3799935.1"/>
    <property type="molecule type" value="Genomic_DNA"/>
</dbReference>
<dbReference type="CDD" id="cd17039">
    <property type="entry name" value="Ubl_ubiquitin_like"/>
    <property type="match status" value="1"/>
</dbReference>
<accession>A0AAE1EAW4</accession>
<organism evidence="2 3">
    <name type="scientific">Elysia crispata</name>
    <name type="common">lettuce slug</name>
    <dbReference type="NCBI Taxonomy" id="231223"/>
    <lineage>
        <taxon>Eukaryota</taxon>
        <taxon>Metazoa</taxon>
        <taxon>Spiralia</taxon>
        <taxon>Lophotrochozoa</taxon>
        <taxon>Mollusca</taxon>
        <taxon>Gastropoda</taxon>
        <taxon>Heterobranchia</taxon>
        <taxon>Euthyneura</taxon>
        <taxon>Panpulmonata</taxon>
        <taxon>Sacoglossa</taxon>
        <taxon>Placobranchoidea</taxon>
        <taxon>Plakobranchidae</taxon>
        <taxon>Elysia</taxon>
    </lineage>
</organism>
<evidence type="ECO:0000256" key="1">
    <source>
        <dbReference type="SAM" id="MobiDB-lite"/>
    </source>
</evidence>
<keyword evidence="3" id="KW-1185">Reference proteome</keyword>
<feature type="compositionally biased region" description="Polar residues" evidence="1">
    <location>
        <begin position="15"/>
        <end position="35"/>
    </location>
</feature>
<name>A0AAE1EAW4_9GAST</name>
<evidence type="ECO:0000313" key="2">
    <source>
        <dbReference type="EMBL" id="KAK3799935.1"/>
    </source>
</evidence>
<dbReference type="InterPro" id="IPR029071">
    <property type="entry name" value="Ubiquitin-like_domsf"/>
</dbReference>
<proteinExistence type="predicted"/>
<sequence length="143" mass="15782">MGQAVVSVLRGFWPQDQTGAASPPSHSLNVGNSSDPDPDARVTQNDSGSAALIPEALANIRLLVNHELPDGSGNEHNITFHPYGTVSQLRATMETFSNIPQDNIYFLFKTDQLVDSLTLYSQQVGAYDRITMRDNRLVYPYPF</sequence>
<evidence type="ECO:0000313" key="3">
    <source>
        <dbReference type="Proteomes" id="UP001283361"/>
    </source>
</evidence>
<feature type="region of interest" description="Disordered" evidence="1">
    <location>
        <begin position="15"/>
        <end position="48"/>
    </location>
</feature>
<dbReference type="AlphaFoldDB" id="A0AAE1EAW4"/>
<protein>
    <recommendedName>
        <fullName evidence="4">Ubiquitin-like domain-containing protein</fullName>
    </recommendedName>
</protein>
<dbReference type="Proteomes" id="UP001283361">
    <property type="component" value="Unassembled WGS sequence"/>
</dbReference>
<reference evidence="2" key="1">
    <citation type="journal article" date="2023" name="G3 (Bethesda)">
        <title>A reference genome for the long-term kleptoplast-retaining sea slug Elysia crispata morphotype clarki.</title>
        <authorList>
            <person name="Eastman K.E."/>
            <person name="Pendleton A.L."/>
            <person name="Shaikh M.A."/>
            <person name="Suttiyut T."/>
            <person name="Ogas R."/>
            <person name="Tomko P."/>
            <person name="Gavelis G."/>
            <person name="Widhalm J.R."/>
            <person name="Wisecaver J.H."/>
        </authorList>
    </citation>
    <scope>NUCLEOTIDE SEQUENCE</scope>
    <source>
        <strain evidence="2">ECLA1</strain>
    </source>
</reference>
<evidence type="ECO:0008006" key="4">
    <source>
        <dbReference type="Google" id="ProtNLM"/>
    </source>
</evidence>
<dbReference type="SUPFAM" id="SSF54236">
    <property type="entry name" value="Ubiquitin-like"/>
    <property type="match status" value="1"/>
</dbReference>
<comment type="caution">
    <text evidence="2">The sequence shown here is derived from an EMBL/GenBank/DDBJ whole genome shotgun (WGS) entry which is preliminary data.</text>
</comment>
<gene>
    <name evidence="2" type="ORF">RRG08_064826</name>
</gene>